<dbReference type="SUPFAM" id="SSF49373">
    <property type="entry name" value="Invasin/intimin cell-adhesion fragments"/>
    <property type="match status" value="3"/>
</dbReference>
<feature type="domain" description="BIG2" evidence="2">
    <location>
        <begin position="193"/>
        <end position="269"/>
    </location>
</feature>
<dbReference type="PROSITE" id="PS51257">
    <property type="entry name" value="PROKAR_LIPOPROTEIN"/>
    <property type="match status" value="1"/>
</dbReference>
<dbReference type="InterPro" id="IPR008964">
    <property type="entry name" value="Invasin/intimin_cell_adhesion"/>
</dbReference>
<evidence type="ECO:0000313" key="3">
    <source>
        <dbReference type="EMBL" id="MST84652.1"/>
    </source>
</evidence>
<protein>
    <recommendedName>
        <fullName evidence="2">BIG2 domain-containing protein</fullName>
    </recommendedName>
</protein>
<name>A0A7K0KFD7_9BACT</name>
<dbReference type="PANTHER" id="PTHR23019">
    <property type="entry name" value="NUCLEAR PORE MEMBRANE GLYCOPROTEIN GP210-RELATED"/>
    <property type="match status" value="1"/>
</dbReference>
<feature type="signal peptide" evidence="1">
    <location>
        <begin position="1"/>
        <end position="22"/>
    </location>
</feature>
<organism evidence="3 4">
    <name type="scientific">Hallella mizrahii</name>
    <dbReference type="NCBI Taxonomy" id="2606637"/>
    <lineage>
        <taxon>Bacteria</taxon>
        <taxon>Pseudomonadati</taxon>
        <taxon>Bacteroidota</taxon>
        <taxon>Bacteroidia</taxon>
        <taxon>Bacteroidales</taxon>
        <taxon>Prevotellaceae</taxon>
        <taxon>Hallella</taxon>
    </lineage>
</organism>
<dbReference type="PANTHER" id="PTHR23019:SF0">
    <property type="entry name" value="NUCLEAR PORE MEMBRANE GLYCOPROTEIN 210"/>
    <property type="match status" value="1"/>
</dbReference>
<reference evidence="3 4" key="1">
    <citation type="submission" date="2019-08" db="EMBL/GenBank/DDBJ databases">
        <title>In-depth cultivation of the pig gut microbiome towards novel bacterial diversity and tailored functional studies.</title>
        <authorList>
            <person name="Wylensek D."/>
            <person name="Hitch T.C.A."/>
            <person name="Clavel T."/>
        </authorList>
    </citation>
    <scope>NUCLEOTIDE SEQUENCE [LARGE SCALE GENOMIC DNA]</scope>
    <source>
        <strain evidence="3 4">LKV-178-WT-2A</strain>
    </source>
</reference>
<dbReference type="SMART" id="SM00635">
    <property type="entry name" value="BID_2"/>
    <property type="match status" value="3"/>
</dbReference>
<dbReference type="InterPro" id="IPR045197">
    <property type="entry name" value="NUP210-like"/>
</dbReference>
<dbReference type="Gene3D" id="2.60.40.1080">
    <property type="match status" value="3"/>
</dbReference>
<evidence type="ECO:0000256" key="1">
    <source>
        <dbReference type="SAM" id="SignalP"/>
    </source>
</evidence>
<evidence type="ECO:0000259" key="2">
    <source>
        <dbReference type="SMART" id="SM00635"/>
    </source>
</evidence>
<dbReference type="AlphaFoldDB" id="A0A7K0KFD7"/>
<dbReference type="Proteomes" id="UP000438914">
    <property type="component" value="Unassembled WGS sequence"/>
</dbReference>
<proteinExistence type="predicted"/>
<comment type="caution">
    <text evidence="3">The sequence shown here is derived from an EMBL/GenBank/DDBJ whole genome shotgun (WGS) entry which is preliminary data.</text>
</comment>
<accession>A0A7K0KFD7</accession>
<keyword evidence="4" id="KW-1185">Reference proteome</keyword>
<feature type="chain" id="PRO_5029640774" description="BIG2 domain-containing protein" evidence="1">
    <location>
        <begin position="23"/>
        <end position="289"/>
    </location>
</feature>
<feature type="domain" description="BIG2" evidence="2">
    <location>
        <begin position="110"/>
        <end position="187"/>
    </location>
</feature>
<dbReference type="InterPro" id="IPR003343">
    <property type="entry name" value="Big_2"/>
</dbReference>
<feature type="domain" description="BIG2" evidence="2">
    <location>
        <begin position="27"/>
        <end position="104"/>
    </location>
</feature>
<gene>
    <name evidence="3" type="ORF">FYJ73_08215</name>
</gene>
<keyword evidence="1" id="KW-0732">Signal</keyword>
<dbReference type="EMBL" id="VUNG01000019">
    <property type="protein sequence ID" value="MST84652.1"/>
    <property type="molecule type" value="Genomic_DNA"/>
</dbReference>
<dbReference type="RefSeq" id="WP_154534238.1">
    <property type="nucleotide sequence ID" value="NZ_VUNG01000019.1"/>
</dbReference>
<sequence length="289" mass="29750">MKKIGVLLLTLLVVAIFGSCSKDDDVSVTGISLSPKTLTLLKGESQKLNVTITPQNATDTTVTWKTSDPSIATVSTSGVVTAVGAGSATITVTSTDGQFSASCNVTVNVNVASITLSETSLRIEKGDSKTLGATISPDDATNRTIVWSSSNEKVASVDQNGKITALAGGSATITATSADGKAKAQCEVNVFVSVNGISLNQSTLTLIRGQKETLVPTITPSDATTTDIDWSSSNNQLATVNKGVVTALKAGKVTITATTVDGKKTASCEITIKPSEVIDYNPFGDGQNW</sequence>
<evidence type="ECO:0000313" key="4">
    <source>
        <dbReference type="Proteomes" id="UP000438914"/>
    </source>
</evidence>
<dbReference type="Pfam" id="PF02368">
    <property type="entry name" value="Big_2"/>
    <property type="match status" value="3"/>
</dbReference>